<gene>
    <name evidence="1" type="ORF">BDV24DRAFT_160130</name>
</gene>
<name>A0A5N6YHT7_9EURO</name>
<dbReference type="AlphaFoldDB" id="A0A5N6YHT7"/>
<organism evidence="1">
    <name type="scientific">Aspergillus arachidicola</name>
    <dbReference type="NCBI Taxonomy" id="656916"/>
    <lineage>
        <taxon>Eukaryota</taxon>
        <taxon>Fungi</taxon>
        <taxon>Dikarya</taxon>
        <taxon>Ascomycota</taxon>
        <taxon>Pezizomycotina</taxon>
        <taxon>Eurotiomycetes</taxon>
        <taxon>Eurotiomycetidae</taxon>
        <taxon>Eurotiales</taxon>
        <taxon>Aspergillaceae</taxon>
        <taxon>Aspergillus</taxon>
        <taxon>Aspergillus subgen. Circumdati</taxon>
    </lineage>
</organism>
<proteinExistence type="predicted"/>
<reference evidence="1" key="1">
    <citation type="submission" date="2019-04" db="EMBL/GenBank/DDBJ databases">
        <title>Friends and foes A comparative genomics study of 23 Aspergillus species from section Flavi.</title>
        <authorList>
            <consortium name="DOE Joint Genome Institute"/>
            <person name="Kjaerbolling I."/>
            <person name="Vesth T."/>
            <person name="Frisvad J.C."/>
            <person name="Nybo J.L."/>
            <person name="Theobald S."/>
            <person name="Kildgaard S."/>
            <person name="Isbrandt T."/>
            <person name="Kuo A."/>
            <person name="Sato A."/>
            <person name="Lyhne E.K."/>
            <person name="Kogle M.E."/>
            <person name="Wiebenga A."/>
            <person name="Kun R.S."/>
            <person name="Lubbers R.J."/>
            <person name="Makela M.R."/>
            <person name="Barry K."/>
            <person name="Chovatia M."/>
            <person name="Clum A."/>
            <person name="Daum C."/>
            <person name="Haridas S."/>
            <person name="He G."/>
            <person name="LaButti K."/>
            <person name="Lipzen A."/>
            <person name="Mondo S."/>
            <person name="Riley R."/>
            <person name="Salamov A."/>
            <person name="Simmons B.A."/>
            <person name="Magnuson J.K."/>
            <person name="Henrissat B."/>
            <person name="Mortensen U.H."/>
            <person name="Larsen T.O."/>
            <person name="Devries R.P."/>
            <person name="Grigoriev I.V."/>
            <person name="Machida M."/>
            <person name="Baker S.E."/>
            <person name="Andersen M.R."/>
        </authorList>
    </citation>
    <scope>NUCLEOTIDE SEQUENCE</scope>
    <source>
        <strain evidence="1">CBS 117612</strain>
    </source>
</reference>
<evidence type="ECO:0000313" key="1">
    <source>
        <dbReference type="EMBL" id="KAE8344828.1"/>
    </source>
</evidence>
<dbReference type="Proteomes" id="UP000325558">
    <property type="component" value="Unassembled WGS sequence"/>
</dbReference>
<dbReference type="EMBL" id="ML737122">
    <property type="protein sequence ID" value="KAE8344828.1"/>
    <property type="molecule type" value="Genomic_DNA"/>
</dbReference>
<sequence length="53" mass="5853">MDTRELAENISSHLDGFDIPNLLWGETAHIYHLVHGPSSPSRRVGVVEIAVSK</sequence>
<accession>A0A5N6YHT7</accession>
<protein>
    <submittedName>
        <fullName evidence="1">Uncharacterized protein</fullName>
    </submittedName>
</protein>